<feature type="compositionally biased region" description="Basic and acidic residues" evidence="2">
    <location>
        <begin position="47"/>
        <end position="58"/>
    </location>
</feature>
<dbReference type="OrthoDB" id="665686at2759"/>
<dbReference type="SUPFAM" id="SSF48113">
    <property type="entry name" value="Heme-dependent peroxidases"/>
    <property type="match status" value="1"/>
</dbReference>
<evidence type="ECO:0000256" key="1">
    <source>
        <dbReference type="ARBA" id="ARBA00022837"/>
    </source>
</evidence>
<dbReference type="RefSeq" id="XP_010941835.1">
    <property type="nucleotide sequence ID" value="XM_010943533.1"/>
</dbReference>
<dbReference type="Proteomes" id="UP000504607">
    <property type="component" value="Unplaced"/>
</dbReference>
<dbReference type="GO" id="GO:0006979">
    <property type="term" value="P:response to oxidative stress"/>
    <property type="evidence" value="ECO:0007669"/>
    <property type="project" value="InterPro"/>
</dbReference>
<keyword evidence="1" id="KW-0106">Calcium</keyword>
<dbReference type="InterPro" id="IPR010255">
    <property type="entry name" value="Haem_peroxidase_sf"/>
</dbReference>
<dbReference type="GO" id="GO:0020037">
    <property type="term" value="F:heme binding"/>
    <property type="evidence" value="ECO:0007669"/>
    <property type="project" value="InterPro"/>
</dbReference>
<evidence type="ECO:0000259" key="3">
    <source>
        <dbReference type="PROSITE" id="PS50873"/>
    </source>
</evidence>
<dbReference type="InParanoid" id="A0A6I9SE63"/>
<evidence type="ECO:0000256" key="2">
    <source>
        <dbReference type="SAM" id="MobiDB-lite"/>
    </source>
</evidence>
<evidence type="ECO:0000313" key="5">
    <source>
        <dbReference type="RefSeq" id="XP_010941835.1"/>
    </source>
</evidence>
<name>A0A6I9SE63_ELAGV</name>
<reference evidence="5" key="1">
    <citation type="submission" date="2025-08" db="UniProtKB">
        <authorList>
            <consortium name="RefSeq"/>
        </authorList>
    </citation>
    <scope>IDENTIFICATION</scope>
</reference>
<proteinExistence type="predicted"/>
<dbReference type="AlphaFoldDB" id="A0A6I9SE63"/>
<gene>
    <name evidence="5" type="primary">LOC105059992</name>
</gene>
<evidence type="ECO:0000313" key="4">
    <source>
        <dbReference type="Proteomes" id="UP000504607"/>
    </source>
</evidence>
<feature type="domain" description="Plant heme peroxidase family profile" evidence="3">
    <location>
        <begin position="95"/>
        <end position="202"/>
    </location>
</feature>
<feature type="region of interest" description="Disordered" evidence="2">
    <location>
        <begin position="1"/>
        <end position="58"/>
    </location>
</feature>
<dbReference type="PROSITE" id="PS50873">
    <property type="entry name" value="PEROXIDASE_4"/>
    <property type="match status" value="1"/>
</dbReference>
<accession>A0A6I9SE63</accession>
<organism evidence="4 5">
    <name type="scientific">Elaeis guineensis var. tenera</name>
    <name type="common">Oil palm</name>
    <dbReference type="NCBI Taxonomy" id="51953"/>
    <lineage>
        <taxon>Eukaryota</taxon>
        <taxon>Viridiplantae</taxon>
        <taxon>Streptophyta</taxon>
        <taxon>Embryophyta</taxon>
        <taxon>Tracheophyta</taxon>
        <taxon>Spermatophyta</taxon>
        <taxon>Magnoliopsida</taxon>
        <taxon>Liliopsida</taxon>
        <taxon>Arecaceae</taxon>
        <taxon>Arecoideae</taxon>
        <taxon>Cocoseae</taxon>
        <taxon>Elaeidinae</taxon>
        <taxon>Elaeis</taxon>
    </lineage>
</organism>
<protein>
    <submittedName>
        <fullName evidence="5">Uncharacterized protein LOC105059992</fullName>
    </submittedName>
</protein>
<dbReference type="GO" id="GO:0004601">
    <property type="term" value="F:peroxidase activity"/>
    <property type="evidence" value="ECO:0007669"/>
    <property type="project" value="InterPro"/>
</dbReference>
<sequence>MDWIFKDESSPAILEASGDSETDSLLIAPSMTAGFDDDDAESCSGRSGDDNDASPRDERKMSWRSWLVEYASQCKHMKFDDEQEGDRLCTHGTTEDNGLMPMEEEKSMMARERESAHASPLAYGALQFFRLYDFTEKGNVDPSLNATYVAFSKIQCKNLSDNTIAVPMKPTSSTTSNIRRNENLKLHQWLFQSDVALLTNHY</sequence>
<dbReference type="Gene3D" id="1.10.420.10">
    <property type="entry name" value="Peroxidase, domain 2"/>
    <property type="match status" value="1"/>
</dbReference>
<keyword evidence="4" id="KW-1185">Reference proteome</keyword>
<dbReference type="InterPro" id="IPR002016">
    <property type="entry name" value="Haem_peroxidase"/>
</dbReference>